<protein>
    <submittedName>
        <fullName evidence="2">Uncharacterized protein</fullName>
    </submittedName>
</protein>
<sequence>MRGRTLSAGVALAVFAGMTVTLAAQPVTASPTTATTVARPIAGTAAALAAPDISVTNVQAHLTQFNSIATGNGGNRRAGSAGYTVAGQCSALQGGGEGPRWEGRQGPSSALNRAVLLLDVLTHDAQRCRAHGAHRVRD</sequence>
<evidence type="ECO:0000313" key="3">
    <source>
        <dbReference type="Proteomes" id="UP000764837"/>
    </source>
</evidence>
<feature type="chain" id="PRO_5046620878" evidence="1">
    <location>
        <begin position="24"/>
        <end position="138"/>
    </location>
</feature>
<keyword evidence="3" id="KW-1185">Reference proteome</keyword>
<evidence type="ECO:0000313" key="2">
    <source>
        <dbReference type="EMBL" id="MBM7494706.1"/>
    </source>
</evidence>
<dbReference type="RefSeq" id="WP_275581607.1">
    <property type="nucleotide sequence ID" value="NZ_JAFBBP010000001.1"/>
</dbReference>
<accession>A0ABS2M2U2</accession>
<reference evidence="2 3" key="1">
    <citation type="submission" date="2021-01" db="EMBL/GenBank/DDBJ databases">
        <title>Sequencing the genomes of 1000 actinobacteria strains.</title>
        <authorList>
            <person name="Klenk H.-P."/>
        </authorList>
    </citation>
    <scope>NUCLEOTIDE SEQUENCE [LARGE SCALE GENOMIC DNA]</scope>
    <source>
        <strain evidence="2 3">DSM 100204</strain>
    </source>
</reference>
<feature type="signal peptide" evidence="1">
    <location>
        <begin position="1"/>
        <end position="23"/>
    </location>
</feature>
<proteinExistence type="predicted"/>
<gene>
    <name evidence="2" type="ORF">JOD64_005928</name>
</gene>
<keyword evidence="1" id="KW-0732">Signal</keyword>
<comment type="caution">
    <text evidence="2">The sequence shown here is derived from an EMBL/GenBank/DDBJ whole genome shotgun (WGS) entry which is preliminary data.</text>
</comment>
<evidence type="ECO:0000256" key="1">
    <source>
        <dbReference type="SAM" id="SignalP"/>
    </source>
</evidence>
<dbReference type="Proteomes" id="UP000764837">
    <property type="component" value="Unassembled WGS sequence"/>
</dbReference>
<dbReference type="EMBL" id="JAFBBP010000001">
    <property type="protein sequence ID" value="MBM7494706.1"/>
    <property type="molecule type" value="Genomic_DNA"/>
</dbReference>
<organism evidence="2 3">
    <name type="scientific">Micromonospora luteifusca</name>
    <dbReference type="NCBI Taxonomy" id="709860"/>
    <lineage>
        <taxon>Bacteria</taxon>
        <taxon>Bacillati</taxon>
        <taxon>Actinomycetota</taxon>
        <taxon>Actinomycetes</taxon>
        <taxon>Micromonosporales</taxon>
        <taxon>Micromonosporaceae</taxon>
        <taxon>Micromonospora</taxon>
    </lineage>
</organism>
<name>A0ABS2M2U2_9ACTN</name>